<dbReference type="AlphaFoldDB" id="Q9K7J3"/>
<dbReference type="PIR" id="H84070">
    <property type="entry name" value="H84070"/>
</dbReference>
<evidence type="ECO:0000259" key="1">
    <source>
        <dbReference type="Pfam" id="PF04577"/>
    </source>
</evidence>
<evidence type="ECO:0000313" key="3">
    <source>
        <dbReference type="Proteomes" id="UP000001258"/>
    </source>
</evidence>
<dbReference type="RefSeq" id="WP_010899509.1">
    <property type="nucleotide sequence ID" value="NC_002570.2"/>
</dbReference>
<dbReference type="DNASU" id="891366"/>
<dbReference type="HOGENOM" id="CLU_738994_0_0_9"/>
<name>Q9K7J3_HALH5</name>
<feature type="domain" description="Glycosyltransferase 61 catalytic" evidence="1">
    <location>
        <begin position="145"/>
        <end position="316"/>
    </location>
</feature>
<dbReference type="eggNOG" id="COG4421">
    <property type="taxonomic scope" value="Bacteria"/>
</dbReference>
<accession>Q9K7J3</accession>
<dbReference type="GO" id="GO:0016757">
    <property type="term" value="F:glycosyltransferase activity"/>
    <property type="evidence" value="ECO:0007669"/>
    <property type="project" value="InterPro"/>
</dbReference>
<dbReference type="EMBL" id="BA000004">
    <property type="protein sequence ID" value="BAB07087.1"/>
    <property type="molecule type" value="Genomic_DNA"/>
</dbReference>
<dbReference type="InterPro" id="IPR024698">
    <property type="entry name" value="Caps_psacc_synth_Cps23fI-typ"/>
</dbReference>
<protein>
    <submittedName>
        <fullName evidence="2">BH3368 protein</fullName>
    </submittedName>
</protein>
<dbReference type="Proteomes" id="UP000001258">
    <property type="component" value="Chromosome"/>
</dbReference>
<proteinExistence type="predicted"/>
<dbReference type="KEGG" id="bha:BH3368"/>
<evidence type="ECO:0000313" key="2">
    <source>
        <dbReference type="EMBL" id="BAB07087.1"/>
    </source>
</evidence>
<dbReference type="InterPro" id="IPR049625">
    <property type="entry name" value="Glyco_transf_61_cat"/>
</dbReference>
<dbReference type="STRING" id="272558.gene:10729281"/>
<dbReference type="OrthoDB" id="7843421at2"/>
<organism evidence="2 3">
    <name type="scientific">Halalkalibacterium halodurans (strain ATCC BAA-125 / DSM 18197 / FERM 7344 / JCM 9153 / C-125)</name>
    <name type="common">Bacillus halodurans</name>
    <dbReference type="NCBI Taxonomy" id="272558"/>
    <lineage>
        <taxon>Bacteria</taxon>
        <taxon>Bacillati</taxon>
        <taxon>Bacillota</taxon>
        <taxon>Bacilli</taxon>
        <taxon>Bacillales</taxon>
        <taxon>Bacillaceae</taxon>
        <taxon>Halalkalibacterium (ex Joshi et al. 2022)</taxon>
    </lineage>
</organism>
<dbReference type="PIRSF" id="PIRSF030158">
    <property type="entry name" value="UCP030158"/>
    <property type="match status" value="1"/>
</dbReference>
<sequence length="374" mass="43594">MVSLSQGTALSITAYENICEQKEIQDFTLGPIQRNYLYFAGSPETVKIKPPIRPFPNQSIPSHCETKPFYLASIKQPMCVKHQVILYKQTSLLPDSFRHETRDDFHQALHYDQKTKQYRIKRLEEATRWLPGDSLFLSGEFSGEYGHFLLEILSRLWITDFIQIQSLPILMNPTDRKQWQLDLLKPFGIKKPQIVPLHQPTVCERLHIPVQSFSLRRYTSSFAHKVWKTIGDYYDTGSQQVPDKIYVSRSRLKSNRRRLINETDVERLFSRNGFQIIHPQELTIKEQINLFRHAQVIAGPLGSAMYNCVFQTKPTKKLLLTYEKFIKMSDLLINTSTNGLLYYFAGTEHKQNKSPSNTEWSINLNQLAAYLENF</sequence>
<dbReference type="Pfam" id="PF04577">
    <property type="entry name" value="Glyco_transf_61"/>
    <property type="match status" value="1"/>
</dbReference>
<reference evidence="2 3" key="1">
    <citation type="journal article" date="2000" name="Nucleic Acids Res.">
        <title>Complete genome sequence of the alkaliphilic bacterium Bacillus halodurans and genomic sequence comparison with Bacillus subtilis.</title>
        <authorList>
            <person name="Takami H."/>
            <person name="Nakasone K."/>
            <person name="Takaki Y."/>
            <person name="Maeno G."/>
            <person name="Sasaki R."/>
            <person name="Masui N."/>
            <person name="Fuji F."/>
            <person name="Hirama C."/>
            <person name="Nakamura Y."/>
            <person name="Ogasawara N."/>
            <person name="Kuhara S."/>
            <person name="Horikoshi K."/>
        </authorList>
    </citation>
    <scope>NUCLEOTIDE SEQUENCE [LARGE SCALE GENOMIC DNA]</scope>
    <source>
        <strain evidence="3">ATCC BAA-125 / DSM 18197 / FERM 7344 / JCM 9153 / C-125</strain>
    </source>
</reference>
<gene>
    <name evidence="2" type="ordered locus">BH3368</name>
</gene>
<keyword evidence="3" id="KW-1185">Reference proteome</keyword>